<dbReference type="EMBL" id="DS999644">
    <property type="protein sequence ID" value="EFE77577.2"/>
    <property type="molecule type" value="Genomic_DNA"/>
</dbReference>
<evidence type="ECO:0000256" key="1">
    <source>
        <dbReference type="SAM" id="MobiDB-lite"/>
    </source>
</evidence>
<evidence type="ECO:0000313" key="3">
    <source>
        <dbReference type="EMBL" id="EFE77577.2"/>
    </source>
</evidence>
<dbReference type="SUPFAM" id="SSF81995">
    <property type="entry name" value="beta-sandwich domain of Sec23/24"/>
    <property type="match status" value="1"/>
</dbReference>
<dbReference type="AlphaFoldDB" id="D6ANK0"/>
<feature type="transmembrane region" description="Helical" evidence="2">
    <location>
        <begin position="116"/>
        <end position="139"/>
    </location>
</feature>
<feature type="region of interest" description="Disordered" evidence="1">
    <location>
        <begin position="31"/>
        <end position="110"/>
    </location>
</feature>
<evidence type="ECO:0000256" key="2">
    <source>
        <dbReference type="SAM" id="Phobius"/>
    </source>
</evidence>
<protein>
    <submittedName>
        <fullName evidence="3">Predicted protein</fullName>
    </submittedName>
</protein>
<sequence length="318" mass="33740">MPWYGGLRRLDAAFFRPGTDIRRTEIPFANLPYRERMTTPPHPSQGPYGPPHPQNPYGGPPPAAPGAVPHQQPYGYPQQPPPPPQQGGWGQPGPPGAGGGWPPQGPQAPRRKRTGLIVGIAVGAVLAAGGIVFGVTQLADKGADLVYPKAEYELVVEKKLLDGEFSLEQDLSETEGDEIEKTPDASIRDAEAVVAHYTSAKGGALVLSGMYGRLASPDFMRGKIMEGAAEADGATLVVPPKTFRPEGHSITIECQIVRSKESGGIVNIPMCAWGDDNTAAMIGVIRPETLLKDPKSIDLAAVAAETAKVREEARRPLG</sequence>
<name>D6ANK0_STRFL</name>
<keyword evidence="2" id="KW-0472">Membrane</keyword>
<keyword evidence="2" id="KW-0812">Transmembrane</keyword>
<reference evidence="4" key="1">
    <citation type="submission" date="2008-10" db="EMBL/GenBank/DDBJ databases">
        <authorList>
            <person name="Molnar K."/>
        </authorList>
    </citation>
    <scope>NUCLEOTIDE SEQUENCE [LARGE SCALE GENOMIC DNA]</scope>
    <source>
        <strain evidence="4">NRRL 15998</strain>
    </source>
</reference>
<reference evidence="4" key="2">
    <citation type="submission" date="2008-12" db="EMBL/GenBank/DDBJ databases">
        <title>Annotation of Streptomyces roseosporus strain NRRL 15998.</title>
        <authorList>
            <consortium name="The Broad Institute Genome Sequencing Platform"/>
            <consortium name="Broad Institute Microbial Sequencing Center"/>
            <person name="Fischbach M."/>
            <person name="Ward D."/>
            <person name="Young S."/>
            <person name="Kodira C.D."/>
            <person name="Zeng Q."/>
            <person name="Koehrsen M."/>
            <person name="Godfrey P."/>
            <person name="Alvarado L."/>
            <person name="Berlin A.M."/>
            <person name="Borenstein D."/>
            <person name="Chen Z."/>
            <person name="Engels R."/>
            <person name="Freedman E."/>
            <person name="Gellesch M."/>
            <person name="Goldberg J."/>
            <person name="Griggs A."/>
            <person name="Gujja S."/>
            <person name="Heiman D.I."/>
            <person name="Hepburn T.A."/>
            <person name="Howarth C."/>
            <person name="Jen D."/>
            <person name="Larson L."/>
            <person name="Lewis B."/>
            <person name="Mehta T."/>
            <person name="Park D."/>
            <person name="Pearson M."/>
            <person name="Roberts A."/>
            <person name="Saif S."/>
            <person name="Shea T.D."/>
            <person name="Shenoy N."/>
            <person name="Sisk P."/>
            <person name="Stolte C."/>
            <person name="Sykes S.N."/>
            <person name="Walk T."/>
            <person name="White J."/>
            <person name="Yandava C."/>
            <person name="Straight P."/>
            <person name="Clardy J."/>
            <person name="Hung D."/>
            <person name="Kolter R."/>
            <person name="Mekalanos J."/>
            <person name="Walker S."/>
            <person name="Walsh C.T."/>
            <person name="Wieland B.L.C."/>
            <person name="Ilzarbe M."/>
            <person name="Galagan J."/>
            <person name="Nusbaum C."/>
            <person name="Birren B."/>
        </authorList>
    </citation>
    <scope>NUCLEOTIDE SEQUENCE [LARGE SCALE GENOMIC DNA]</scope>
    <source>
        <strain evidence="4">NRRL 15998</strain>
    </source>
</reference>
<evidence type="ECO:0000313" key="4">
    <source>
        <dbReference type="Proteomes" id="UP000003986"/>
    </source>
</evidence>
<proteinExistence type="predicted"/>
<feature type="compositionally biased region" description="Pro residues" evidence="1">
    <location>
        <begin position="40"/>
        <end position="64"/>
    </location>
</feature>
<organism evidence="3 4">
    <name type="scientific">Streptomyces filamentosus NRRL 15998</name>
    <dbReference type="NCBI Taxonomy" id="457431"/>
    <lineage>
        <taxon>Bacteria</taxon>
        <taxon>Bacillati</taxon>
        <taxon>Actinomycetota</taxon>
        <taxon>Actinomycetes</taxon>
        <taxon>Kitasatosporales</taxon>
        <taxon>Streptomycetaceae</taxon>
        <taxon>Streptomyces</taxon>
    </lineage>
</organism>
<keyword evidence="2" id="KW-1133">Transmembrane helix</keyword>
<dbReference type="Proteomes" id="UP000003986">
    <property type="component" value="Unassembled WGS sequence"/>
</dbReference>
<feature type="compositionally biased region" description="Gly residues" evidence="1">
    <location>
        <begin position="87"/>
        <end position="102"/>
    </location>
</feature>
<accession>D6ANK0</accession>
<gene>
    <name evidence="3" type="ORF">SSGG_04944</name>
</gene>
<feature type="compositionally biased region" description="Low complexity" evidence="1">
    <location>
        <begin position="65"/>
        <end position="77"/>
    </location>
</feature>